<gene>
    <name evidence="1" type="ORF">VNO78_23926</name>
</gene>
<reference evidence="1 2" key="1">
    <citation type="submission" date="2024-01" db="EMBL/GenBank/DDBJ databases">
        <title>The genomes of 5 underutilized Papilionoideae crops provide insights into root nodulation and disease resistanc.</title>
        <authorList>
            <person name="Jiang F."/>
        </authorList>
    </citation>
    <scope>NUCLEOTIDE SEQUENCE [LARGE SCALE GENOMIC DNA]</scope>
    <source>
        <strain evidence="1">DUOXIRENSHENG_FW03</strain>
        <tissue evidence="1">Leaves</tissue>
    </source>
</reference>
<proteinExistence type="predicted"/>
<organism evidence="1 2">
    <name type="scientific">Psophocarpus tetragonolobus</name>
    <name type="common">Winged bean</name>
    <name type="synonym">Dolichos tetragonolobus</name>
    <dbReference type="NCBI Taxonomy" id="3891"/>
    <lineage>
        <taxon>Eukaryota</taxon>
        <taxon>Viridiplantae</taxon>
        <taxon>Streptophyta</taxon>
        <taxon>Embryophyta</taxon>
        <taxon>Tracheophyta</taxon>
        <taxon>Spermatophyta</taxon>
        <taxon>Magnoliopsida</taxon>
        <taxon>eudicotyledons</taxon>
        <taxon>Gunneridae</taxon>
        <taxon>Pentapetalae</taxon>
        <taxon>rosids</taxon>
        <taxon>fabids</taxon>
        <taxon>Fabales</taxon>
        <taxon>Fabaceae</taxon>
        <taxon>Papilionoideae</taxon>
        <taxon>50 kb inversion clade</taxon>
        <taxon>NPAAA clade</taxon>
        <taxon>indigoferoid/millettioid clade</taxon>
        <taxon>Phaseoleae</taxon>
        <taxon>Psophocarpus</taxon>
    </lineage>
</organism>
<dbReference type="EMBL" id="JAYMYS010000006">
    <property type="protein sequence ID" value="KAK7389094.1"/>
    <property type="molecule type" value="Genomic_DNA"/>
</dbReference>
<keyword evidence="2" id="KW-1185">Reference proteome</keyword>
<sequence>MQRAMAKSKMRLGTGSKLIGIRSICTGCVVLWLCGNGSTGIQSSFVLATTAEKMGSCFGDVRLVVKNHSFMLANGKRWTIVLSAKKEGAYGWVALTESSSPF</sequence>
<evidence type="ECO:0000313" key="1">
    <source>
        <dbReference type="EMBL" id="KAK7389094.1"/>
    </source>
</evidence>
<comment type="caution">
    <text evidence="1">The sequence shown here is derived from an EMBL/GenBank/DDBJ whole genome shotgun (WGS) entry which is preliminary data.</text>
</comment>
<dbReference type="Proteomes" id="UP001386955">
    <property type="component" value="Unassembled WGS sequence"/>
</dbReference>
<accession>A0AAN9S7L3</accession>
<evidence type="ECO:0000313" key="2">
    <source>
        <dbReference type="Proteomes" id="UP001386955"/>
    </source>
</evidence>
<name>A0AAN9S7L3_PSOTE</name>
<protein>
    <submittedName>
        <fullName evidence="1">Uncharacterized protein</fullName>
    </submittedName>
</protein>
<dbReference type="AlphaFoldDB" id="A0AAN9S7L3"/>